<comment type="caution">
    <text evidence="1">The sequence shown here is derived from an EMBL/GenBank/DDBJ whole genome shotgun (WGS) entry which is preliminary data.</text>
</comment>
<accession>A0A0F9GZG1</accession>
<proteinExistence type="predicted"/>
<sequence>MSKGSWKGVGSSGVKYYEAINNPTPKQKQAQRDRWKKRAIESKSMVARQLRQYGFEVKDITSRQLPFDLVIQQPPTVVAVSHQSMHYNYFVSNEYLRKWVGFGTDINKVVIFVMSGQALRFMPIYKIVDYPDTHGKGYII</sequence>
<name>A0A0F9GZG1_9ZZZZ</name>
<organism evidence="1">
    <name type="scientific">marine sediment metagenome</name>
    <dbReference type="NCBI Taxonomy" id="412755"/>
    <lineage>
        <taxon>unclassified sequences</taxon>
        <taxon>metagenomes</taxon>
        <taxon>ecological metagenomes</taxon>
    </lineage>
</organism>
<dbReference type="AlphaFoldDB" id="A0A0F9GZG1"/>
<evidence type="ECO:0000313" key="1">
    <source>
        <dbReference type="EMBL" id="KKL68457.1"/>
    </source>
</evidence>
<reference evidence="1" key="1">
    <citation type="journal article" date="2015" name="Nature">
        <title>Complex archaea that bridge the gap between prokaryotes and eukaryotes.</title>
        <authorList>
            <person name="Spang A."/>
            <person name="Saw J.H."/>
            <person name="Jorgensen S.L."/>
            <person name="Zaremba-Niedzwiedzka K."/>
            <person name="Martijn J."/>
            <person name="Lind A.E."/>
            <person name="van Eijk R."/>
            <person name="Schleper C."/>
            <person name="Guy L."/>
            <person name="Ettema T.J."/>
        </authorList>
    </citation>
    <scope>NUCLEOTIDE SEQUENCE</scope>
</reference>
<dbReference type="EMBL" id="LAZR01026525">
    <property type="protein sequence ID" value="KKL68457.1"/>
    <property type="molecule type" value="Genomic_DNA"/>
</dbReference>
<feature type="non-terminal residue" evidence="1">
    <location>
        <position position="140"/>
    </location>
</feature>
<protein>
    <submittedName>
        <fullName evidence="1">Uncharacterized protein</fullName>
    </submittedName>
</protein>
<gene>
    <name evidence="1" type="ORF">LCGC14_2124820</name>
</gene>